<evidence type="ECO:0000259" key="5">
    <source>
        <dbReference type="Pfam" id="PF25155"/>
    </source>
</evidence>
<feature type="domain" description="TcaA 4th" evidence="4">
    <location>
        <begin position="337"/>
        <end position="399"/>
    </location>
</feature>
<comment type="caution">
    <text evidence="6">The sequence shown here is derived from an EMBL/GenBank/DDBJ whole genome shotgun (WGS) entry which is preliminary data.</text>
</comment>
<evidence type="ECO:0000259" key="3">
    <source>
        <dbReference type="Pfam" id="PF22813"/>
    </source>
</evidence>
<dbReference type="InterPro" id="IPR054529">
    <property type="entry name" value="TcaA_2nd"/>
</dbReference>
<sequence length="562" mass="63861">MRFCSECGNLLVEGALFCSDCGTRINKQHESQSFSSDEENQQSKPIQNDQDGTPSQEDHDNRPFDSEQNNNVNEPFNKQQYLSQSDEPPGQSSFHGTNHQNVPSGGEPPVQSPFQGIPSGPVPPKKPRKPLSKGAIISIISGAALIVLFIVTHFVLNYIFSVERLIVNFEDALKEKDVDTLVDMLSADHKDVKIDENAVEAYLGYFEDHSDEVEDVIRSLKKQAEGRKSSVHMAKLENDGKFLYFDKYKIVVPTGYIKVMTNVEGAKIFVNGEEVGVSDEDYYEGTFGPFITGKHKVEAVLQTDFLELSANEEVVIYDDDKYFADLYIEAEEVAFYVPTVDPDVDIKLLINGKDVGVDLTEEDEFGPVLTDGSMTYAFEAELPWGTVRTEEQPLKENFIDVVLMDETLKSNLMDVAHNYQMEWIEAVTSENLDAITLGVEAIKDSVQVTIDILKSENLAVSFQYLSTIFDLNSFNLYYDKIDEVWVVELNARSTYLYNEFPVGQEPPELEEMEQDLTYILIYDEEQEKWLVEYYFDTWLFNDENTEEMKVDSPETFTAKWAN</sequence>
<dbReference type="EMBL" id="JAOUSE010000017">
    <property type="protein sequence ID" value="MCU9594287.1"/>
    <property type="molecule type" value="Genomic_DNA"/>
</dbReference>
<dbReference type="Proteomes" id="UP001208656">
    <property type="component" value="Unassembled WGS sequence"/>
</dbReference>
<evidence type="ECO:0000256" key="2">
    <source>
        <dbReference type="SAM" id="Phobius"/>
    </source>
</evidence>
<dbReference type="Pfam" id="PF25155">
    <property type="entry name" value="NTF2_YvbJ"/>
    <property type="match status" value="1"/>
</dbReference>
<feature type="transmembrane region" description="Helical" evidence="2">
    <location>
        <begin position="135"/>
        <end position="160"/>
    </location>
</feature>
<feature type="domain" description="TcaA second" evidence="3">
    <location>
        <begin position="163"/>
        <end position="252"/>
    </location>
</feature>
<feature type="region of interest" description="Disordered" evidence="1">
    <location>
        <begin position="28"/>
        <end position="130"/>
    </location>
</feature>
<dbReference type="InterPro" id="IPR054530">
    <property type="entry name" value="TcaA_4th"/>
</dbReference>
<evidence type="ECO:0000313" key="6">
    <source>
        <dbReference type="EMBL" id="MCU9594287.1"/>
    </source>
</evidence>
<evidence type="ECO:0000313" key="7">
    <source>
        <dbReference type="Proteomes" id="UP001208656"/>
    </source>
</evidence>
<evidence type="ECO:0000256" key="1">
    <source>
        <dbReference type="SAM" id="MobiDB-lite"/>
    </source>
</evidence>
<protein>
    <submittedName>
        <fullName evidence="6">Zinc-ribbon domain-containing protein</fullName>
    </submittedName>
</protein>
<proteinExistence type="predicted"/>
<feature type="compositionally biased region" description="Polar residues" evidence="1">
    <location>
        <begin position="42"/>
        <end position="55"/>
    </location>
</feature>
<name>A0ABT2WJT7_9BACI</name>
<keyword evidence="7" id="KW-1185">Reference proteome</keyword>
<keyword evidence="2" id="KW-0812">Transmembrane</keyword>
<keyword evidence="2" id="KW-1133">Transmembrane helix</keyword>
<reference evidence="6 7" key="1">
    <citation type="submission" date="2022-10" db="EMBL/GenBank/DDBJ databases">
        <title>Description of Fervidibacillus gen. nov. in the family Fervidibacillaceae fam. nov. with two species, Fervidibacillus albus sp. nov., and Fervidibacillus halotolerans sp. nov., isolated from tidal flat sediments.</title>
        <authorList>
            <person name="Kwon K.K."/>
            <person name="Yang S.-H."/>
        </authorList>
    </citation>
    <scope>NUCLEOTIDE SEQUENCE [LARGE SCALE GENOMIC DNA]</scope>
    <source>
        <strain evidence="6 7">DSM 23332</strain>
    </source>
</reference>
<organism evidence="6 7">
    <name type="scientific">Pallidibacillus thermolactis</name>
    <dbReference type="NCBI Taxonomy" id="251051"/>
    <lineage>
        <taxon>Bacteria</taxon>
        <taxon>Bacillati</taxon>
        <taxon>Bacillota</taxon>
        <taxon>Bacilli</taxon>
        <taxon>Bacillales</taxon>
        <taxon>Bacillaceae</taxon>
        <taxon>Pallidibacillus</taxon>
    </lineage>
</organism>
<accession>A0ABT2WJT7</accession>
<feature type="domain" description="YvbJ-like NTF2-like" evidence="5">
    <location>
        <begin position="412"/>
        <end position="533"/>
    </location>
</feature>
<keyword evidence="2" id="KW-0472">Membrane</keyword>
<dbReference type="PANTHER" id="PTHR40038">
    <property type="entry name" value="MEMBRANE-ASSOCIATED PROTEIN TCAA"/>
    <property type="match status" value="1"/>
</dbReference>
<dbReference type="Pfam" id="PF22813">
    <property type="entry name" value="TcaA_2nd"/>
    <property type="match status" value="1"/>
</dbReference>
<feature type="compositionally biased region" description="Polar residues" evidence="1">
    <location>
        <begin position="66"/>
        <end position="103"/>
    </location>
</feature>
<evidence type="ECO:0000259" key="4">
    <source>
        <dbReference type="Pfam" id="PF22820"/>
    </source>
</evidence>
<dbReference type="InterPro" id="IPR056902">
    <property type="entry name" value="NTF2_YvbJ"/>
</dbReference>
<gene>
    <name evidence="6" type="ORF">OEV82_07430</name>
</gene>
<dbReference type="RefSeq" id="WP_263061492.1">
    <property type="nucleotide sequence ID" value="NZ_JAOUSE010000017.1"/>
</dbReference>
<dbReference type="PANTHER" id="PTHR40038:SF1">
    <property type="entry name" value="MEMBRANE-ASSOCIATED PROTEIN TCAA"/>
    <property type="match status" value="1"/>
</dbReference>
<feature type="domain" description="TcaA 4th" evidence="4">
    <location>
        <begin position="255"/>
        <end position="321"/>
    </location>
</feature>
<dbReference type="Pfam" id="PF22820">
    <property type="entry name" value="TcaA_3rd_4th"/>
    <property type="match status" value="2"/>
</dbReference>
<feature type="compositionally biased region" description="Basic and acidic residues" evidence="1">
    <location>
        <begin position="56"/>
        <end position="65"/>
    </location>
</feature>